<reference evidence="1" key="1">
    <citation type="journal article" date="2021" name="New Phytol.">
        <title>Evolutionary innovations through gain and loss of genes in the ectomycorrhizal Boletales.</title>
        <authorList>
            <person name="Wu G."/>
            <person name="Miyauchi S."/>
            <person name="Morin E."/>
            <person name="Kuo A."/>
            <person name="Drula E."/>
            <person name="Varga T."/>
            <person name="Kohler A."/>
            <person name="Feng B."/>
            <person name="Cao Y."/>
            <person name="Lipzen A."/>
            <person name="Daum C."/>
            <person name="Hundley H."/>
            <person name="Pangilinan J."/>
            <person name="Johnson J."/>
            <person name="Barry K."/>
            <person name="LaButti K."/>
            <person name="Ng V."/>
            <person name="Ahrendt S."/>
            <person name="Min B."/>
            <person name="Choi I.G."/>
            <person name="Park H."/>
            <person name="Plett J.M."/>
            <person name="Magnuson J."/>
            <person name="Spatafora J.W."/>
            <person name="Nagy L.G."/>
            <person name="Henrissat B."/>
            <person name="Grigoriev I.V."/>
            <person name="Yang Z.L."/>
            <person name="Xu J."/>
            <person name="Martin F.M."/>
        </authorList>
    </citation>
    <scope>NUCLEOTIDE SEQUENCE</scope>
    <source>
        <strain evidence="1">KUC20120723A-06</strain>
    </source>
</reference>
<name>A0ACB8BRK6_9AGAM</name>
<keyword evidence="1" id="KW-0575">Peroxidase</keyword>
<comment type="caution">
    <text evidence="1">The sequence shown here is derived from an EMBL/GenBank/DDBJ whole genome shotgun (WGS) entry which is preliminary data.</text>
</comment>
<protein>
    <submittedName>
        <fullName evidence="1">Heme peroxidase</fullName>
    </submittedName>
</protein>
<sequence>MPTVNPLQLASGLADTVYLSLRPPPDAPDGYYDYQVDEAANTNERRIVDKVVDKLSPLLAQTEKPQLGVKAATLKAGINKLLQPEAENDRLGAFEDLLSVMSMAPPGSKLGKDLAEQAVGVLYNAIPHPPQAYLGPKYAFRQADGGLNNLHIPDYGRAGTPYARSVQPQKSVHPSALPDTGLVFDTLLKATDRVDHKGGNSGLTFAFATLVTHSLFKSSRVDIWINEASSYLDLSPLYGNDAQTVQDIRSPESDGRGLLRPDTFADGDLNSLPPAASALLVMFNRNHNYIAEMLLKLNEKKRWSSPPPTDPAARKAQDDEIFETARLVNCGHFISMIMKDYVSGFLGLSEGNAWNMNAFDPIKFRDGTTVARGEGNHVSVEFNLLYRWHTTVSEADVRWTEEFFANAASFQGQSMEKIELKAFIPLLIQEIEKTAGLKPHERTFAGLKRGPDGRFPSDQIAKILQDATESPAGQYRARGTPAVLRPIEILGMEQARKWGVCTMNEFRKFMGLKQFDSFEEWNPDKDIVEAARRLYGHIDNLELYPGLQCEQYMPLSAGLRFSCGYTMTRAVLSDAIALVRGDRFFTTFYTPVSLTSWGFQDASTRPENGGFGGHLPKLLMRHFGPFYPYNNVYGVFPFFTPQKMKDSLERQGIAQLYSFTRPAPPQIPIYIDTFEAINFVFNDPERFVSGYNMQGLGDGYGFVLAMDDRKQHDADKSLVSQATFGTQGLVDGYVQWFRDTVTKETEQQSWKAGDSNYVDIVEVIKTVYTRWAADLLCGIPLKTKENPRAQYTTQEVFDMFADLNILKGWAREVGSYIWPPDDSPWFEFISRLASTGRPVNQLVANIVGLAVGSSVNHAHAAINVVDFYLDESRKEDFEVIQKLISQDNDQSNELLRGYVREAMRLNPQFTGLWRVSKVEADIPGTNYKVQPGDHIWGGFKKAHLNPDDFPNPLKVDPTRDPSKYQLNGGGFHLCIGVSFAVQVITDTLKIIYSLKNVKRAPGDRGRLAGTTKIFNQVETNVYVKPDGSLTDWPVSMLLVVRDYLSLSPGSADAVVFRVV</sequence>
<gene>
    <name evidence="1" type="ORF">BV22DRAFT_1004363</name>
</gene>
<evidence type="ECO:0000313" key="1">
    <source>
        <dbReference type="EMBL" id="KAH7928581.1"/>
    </source>
</evidence>
<proteinExistence type="predicted"/>
<accession>A0ACB8BRK6</accession>
<dbReference type="EMBL" id="MU266351">
    <property type="protein sequence ID" value="KAH7928581.1"/>
    <property type="molecule type" value="Genomic_DNA"/>
</dbReference>
<evidence type="ECO:0000313" key="2">
    <source>
        <dbReference type="Proteomes" id="UP000790709"/>
    </source>
</evidence>
<dbReference type="Proteomes" id="UP000790709">
    <property type="component" value="Unassembled WGS sequence"/>
</dbReference>
<keyword evidence="1" id="KW-0560">Oxidoreductase</keyword>
<organism evidence="1 2">
    <name type="scientific">Leucogyrophana mollusca</name>
    <dbReference type="NCBI Taxonomy" id="85980"/>
    <lineage>
        <taxon>Eukaryota</taxon>
        <taxon>Fungi</taxon>
        <taxon>Dikarya</taxon>
        <taxon>Basidiomycota</taxon>
        <taxon>Agaricomycotina</taxon>
        <taxon>Agaricomycetes</taxon>
        <taxon>Agaricomycetidae</taxon>
        <taxon>Boletales</taxon>
        <taxon>Boletales incertae sedis</taxon>
        <taxon>Leucogyrophana</taxon>
    </lineage>
</organism>
<keyword evidence="2" id="KW-1185">Reference proteome</keyword>